<reference evidence="2 4" key="1">
    <citation type="submission" date="2015-10" db="EMBL/GenBank/DDBJ databases">
        <title>The cercosporin biosynthetic gene cluster was horizontally transferred to several fungal lineages and shown to be expanded in Cercospora beticola based on microsynteny with recipient genomes.</title>
        <authorList>
            <person name="De Jonge R."/>
            <person name="Ebert M.K."/>
            <person name="Suttle J.C."/>
            <person name="Jurick Ii W.M."/>
            <person name="Secor G.A."/>
            <person name="Thomma B.P."/>
            <person name="Van De Peer Y."/>
            <person name="Bolton M.D."/>
        </authorList>
    </citation>
    <scope>NUCLEOTIDE SEQUENCE [LARGE SCALE GENOMIC DNA]</scope>
    <source>
        <strain evidence="2 4">09-40</strain>
    </source>
</reference>
<feature type="chain" id="PRO_5013915576" evidence="1">
    <location>
        <begin position="16"/>
        <end position="75"/>
    </location>
</feature>
<sequence length="75" mass="8010">MNLLTLLLAATGAMAACTKEGPINNLCRKPAGSTTGTCRALWQPKQGCRYEILDQNQGCTSNSECQFNILCGDCP</sequence>
<dbReference type="EMBL" id="LKMD01000104">
    <property type="protein sequence ID" value="PIA94816.1"/>
    <property type="molecule type" value="Genomic_DNA"/>
</dbReference>
<feature type="signal peptide" evidence="1">
    <location>
        <begin position="1"/>
        <end position="15"/>
    </location>
</feature>
<gene>
    <name evidence="2" type="ORF">CB0940_08421</name>
    <name evidence="3" type="ORF">RHO25_009645</name>
</gene>
<evidence type="ECO:0000313" key="4">
    <source>
        <dbReference type="Proteomes" id="UP000230605"/>
    </source>
</evidence>
<organism evidence="2 4">
    <name type="scientific">Cercospora beticola</name>
    <name type="common">Sugarbeet leaf spot fungus</name>
    <dbReference type="NCBI Taxonomy" id="122368"/>
    <lineage>
        <taxon>Eukaryota</taxon>
        <taxon>Fungi</taxon>
        <taxon>Dikarya</taxon>
        <taxon>Ascomycota</taxon>
        <taxon>Pezizomycotina</taxon>
        <taxon>Dothideomycetes</taxon>
        <taxon>Dothideomycetidae</taxon>
        <taxon>Mycosphaerellales</taxon>
        <taxon>Mycosphaerellaceae</taxon>
        <taxon>Cercospora</taxon>
    </lineage>
</organism>
<evidence type="ECO:0000313" key="3">
    <source>
        <dbReference type="EMBL" id="WPB04997.1"/>
    </source>
</evidence>
<evidence type="ECO:0000256" key="1">
    <source>
        <dbReference type="SAM" id="SignalP"/>
    </source>
</evidence>
<evidence type="ECO:0000313" key="5">
    <source>
        <dbReference type="Proteomes" id="UP001302367"/>
    </source>
</evidence>
<dbReference type="AlphaFoldDB" id="A0A2G5HQJ8"/>
<dbReference type="EMBL" id="CP134189">
    <property type="protein sequence ID" value="WPB04997.1"/>
    <property type="molecule type" value="Genomic_DNA"/>
</dbReference>
<keyword evidence="5" id="KW-1185">Reference proteome</keyword>
<dbReference type="Proteomes" id="UP001302367">
    <property type="component" value="Chromosome 6"/>
</dbReference>
<keyword evidence="1" id="KW-0732">Signal</keyword>
<dbReference type="Proteomes" id="UP000230605">
    <property type="component" value="Chromosome 6"/>
</dbReference>
<accession>A0A2G5HQJ8</accession>
<reference evidence="3 5" key="2">
    <citation type="submission" date="2023-09" db="EMBL/GenBank/DDBJ databases">
        <title>Complete-Gapless Cercospora beticola genome.</title>
        <authorList>
            <person name="Wyatt N.A."/>
            <person name="Spanner R.E."/>
            <person name="Bolton M.D."/>
        </authorList>
    </citation>
    <scope>NUCLEOTIDE SEQUENCE [LARGE SCALE GENOMIC DNA]</scope>
    <source>
        <strain evidence="3">Cb09-40</strain>
    </source>
</reference>
<name>A0A2G5HQJ8_CERBT</name>
<protein>
    <submittedName>
        <fullName evidence="2">Uncharacterized protein</fullName>
    </submittedName>
</protein>
<proteinExistence type="predicted"/>
<evidence type="ECO:0000313" key="2">
    <source>
        <dbReference type="EMBL" id="PIA94816.1"/>
    </source>
</evidence>